<dbReference type="AlphaFoldDB" id="A0A4R9LWN5"/>
<dbReference type="SUPFAM" id="SSF56954">
    <property type="entry name" value="Outer membrane efflux proteins (OEP)"/>
    <property type="match status" value="1"/>
</dbReference>
<dbReference type="EMBL" id="RQHW01000078">
    <property type="protein sequence ID" value="TGN17377.1"/>
    <property type="molecule type" value="Genomic_DNA"/>
</dbReference>
<dbReference type="PANTHER" id="PTHR30203:SF24">
    <property type="entry name" value="BLR4935 PROTEIN"/>
    <property type="match status" value="1"/>
</dbReference>
<comment type="similarity">
    <text evidence="1">Belongs to the outer membrane factor (OMF) (TC 1.B.17) family.</text>
</comment>
<dbReference type="InterPro" id="IPR003423">
    <property type="entry name" value="OMP_efflux"/>
</dbReference>
<dbReference type="RefSeq" id="WP_135761930.1">
    <property type="nucleotide sequence ID" value="NZ_RQHW01000078.1"/>
</dbReference>
<reference evidence="2" key="1">
    <citation type="journal article" date="2019" name="PLoS Negl. Trop. Dis.">
        <title>Revisiting the worldwide diversity of Leptospira species in the environment.</title>
        <authorList>
            <person name="Vincent A.T."/>
            <person name="Schiettekatte O."/>
            <person name="Bourhy P."/>
            <person name="Veyrier F.J."/>
            <person name="Picardeau M."/>
        </authorList>
    </citation>
    <scope>NUCLEOTIDE SEQUENCE [LARGE SCALE GENOMIC DNA]</scope>
    <source>
        <strain evidence="2">201300427</strain>
    </source>
</reference>
<dbReference type="Gene3D" id="1.20.1600.10">
    <property type="entry name" value="Outer membrane efflux proteins (OEP)"/>
    <property type="match status" value="1"/>
</dbReference>
<dbReference type="Proteomes" id="UP000298058">
    <property type="component" value="Unassembled WGS sequence"/>
</dbReference>
<protein>
    <submittedName>
        <fullName evidence="2">TolC family protein</fullName>
    </submittedName>
</protein>
<accession>A0A4R9LWN5</accession>
<dbReference type="Pfam" id="PF02321">
    <property type="entry name" value="OEP"/>
    <property type="match status" value="2"/>
</dbReference>
<keyword evidence="3" id="KW-1185">Reference proteome</keyword>
<comment type="caution">
    <text evidence="2">The sequence shown here is derived from an EMBL/GenBank/DDBJ whole genome shotgun (WGS) entry which is preliminary data.</text>
</comment>
<organism evidence="2 3">
    <name type="scientific">Leptospira idonii</name>
    <dbReference type="NCBI Taxonomy" id="1193500"/>
    <lineage>
        <taxon>Bacteria</taxon>
        <taxon>Pseudomonadati</taxon>
        <taxon>Spirochaetota</taxon>
        <taxon>Spirochaetia</taxon>
        <taxon>Leptospirales</taxon>
        <taxon>Leptospiraceae</taxon>
        <taxon>Leptospira</taxon>
    </lineage>
</organism>
<dbReference type="GO" id="GO:0015562">
    <property type="term" value="F:efflux transmembrane transporter activity"/>
    <property type="evidence" value="ECO:0007669"/>
    <property type="project" value="InterPro"/>
</dbReference>
<evidence type="ECO:0000313" key="2">
    <source>
        <dbReference type="EMBL" id="TGN17377.1"/>
    </source>
</evidence>
<gene>
    <name evidence="2" type="ORF">EHS15_17745</name>
</gene>
<dbReference type="InterPro" id="IPR010131">
    <property type="entry name" value="MdtP/NodT-like"/>
</dbReference>
<sequence>MSLYYFHRKLTSVYCILIFFACFPLFGEKETSFCVPPWDLDKIADCGVKHHPEFKMEVLRLKEIQGRKKISSYFFPSNPNVSGYVSKRSAASELIPVNSNHANNFQVMVSQEIYVGGKRETSIRIADEEFKTQAFRLESVRRNLYFRTLSLLARYTNYKKEEEVTRGLYDLTKEITRLAQARVKEGLAPAMDETLALSEELRMAKLWQQSKRKTEQSHGEISILLGLPTEKNFVWEGSFHFENGLPGEKEKIIEIALRNRPEISLSEKEIQLAMLRLEEVKLQKIPNLSFGAFVQNDGFNERVIGGQVSMPLTLWRDYEGETLVAKSKQEQSLETKESVERIIKQEVINAVSNYLTLKEEYSLFSKDILKQTDTDLQFLKEALRLGQIKVIDALNSQRVLYQTKLNHSQTGADFALSQIELVRVLGLEETTLTLGGKL</sequence>
<name>A0A4R9LWN5_9LEPT</name>
<dbReference type="PANTHER" id="PTHR30203">
    <property type="entry name" value="OUTER MEMBRANE CATION EFFLUX PROTEIN"/>
    <property type="match status" value="1"/>
</dbReference>
<evidence type="ECO:0000256" key="1">
    <source>
        <dbReference type="ARBA" id="ARBA00007613"/>
    </source>
</evidence>
<dbReference type="OrthoDB" id="344180at2"/>
<proteinExistence type="inferred from homology"/>
<evidence type="ECO:0000313" key="3">
    <source>
        <dbReference type="Proteomes" id="UP000298058"/>
    </source>
</evidence>